<dbReference type="GO" id="GO:0005975">
    <property type="term" value="P:carbohydrate metabolic process"/>
    <property type="evidence" value="ECO:0007669"/>
    <property type="project" value="InterPro"/>
</dbReference>
<dbReference type="Pfam" id="PF00295">
    <property type="entry name" value="Glyco_hydro_28"/>
    <property type="match status" value="1"/>
</dbReference>
<dbReference type="PANTHER" id="PTHR31339:SF9">
    <property type="entry name" value="PLASMIN AND FIBRONECTIN-BINDING PROTEIN A"/>
    <property type="match status" value="1"/>
</dbReference>
<dbReference type="Proteomes" id="UP000095751">
    <property type="component" value="Unassembled WGS sequence"/>
</dbReference>
<organism evidence="5 6">
    <name type="scientific">Fragilariopsis cylindrus CCMP1102</name>
    <dbReference type="NCBI Taxonomy" id="635003"/>
    <lineage>
        <taxon>Eukaryota</taxon>
        <taxon>Sar</taxon>
        <taxon>Stramenopiles</taxon>
        <taxon>Ochrophyta</taxon>
        <taxon>Bacillariophyta</taxon>
        <taxon>Bacillariophyceae</taxon>
        <taxon>Bacillariophycidae</taxon>
        <taxon>Bacillariales</taxon>
        <taxon>Bacillariaceae</taxon>
        <taxon>Fragilariopsis</taxon>
    </lineage>
</organism>
<dbReference type="AlphaFoldDB" id="A0A1E7FVN3"/>
<evidence type="ECO:0000256" key="3">
    <source>
        <dbReference type="ARBA" id="ARBA00023295"/>
    </source>
</evidence>
<evidence type="ECO:0000256" key="4">
    <source>
        <dbReference type="RuleBase" id="RU361169"/>
    </source>
</evidence>
<name>A0A1E7FVN3_9STRA</name>
<dbReference type="GO" id="GO:0004650">
    <property type="term" value="F:polygalacturonase activity"/>
    <property type="evidence" value="ECO:0007669"/>
    <property type="project" value="InterPro"/>
</dbReference>
<sequence length="240" mass="25776">MSRVMTPRSVGNTDGLDPDSCENVLIDSCYIDTGDDGISIKEFTYIVSRNWCIGSATFCGIYDILFEDSTIGDPYTVTSPWAIKFKSHLYYPGPMENITIRCIVMGKIGPTPWMYPNQPGSVLLLGLSYGNGPPSKGRSGKPILKNVTFEDITAMSAGVAGKIQGVPEDCLQGLTLRNISVLDGEANWRCNHIDLSTLTISNVYPPVSCSGECTTCKSSTSTSTSNTTLVDGNLTATRSG</sequence>
<accession>A0A1E7FVN3</accession>
<dbReference type="InterPro" id="IPR011050">
    <property type="entry name" value="Pectin_lyase_fold/virulence"/>
</dbReference>
<keyword evidence="3 4" id="KW-0326">Glycosidase</keyword>
<dbReference type="GO" id="GO:0016829">
    <property type="term" value="F:lyase activity"/>
    <property type="evidence" value="ECO:0007669"/>
    <property type="project" value="UniProtKB-KW"/>
</dbReference>
<evidence type="ECO:0000313" key="6">
    <source>
        <dbReference type="Proteomes" id="UP000095751"/>
    </source>
</evidence>
<dbReference type="InterPro" id="IPR012334">
    <property type="entry name" value="Pectin_lyas_fold"/>
</dbReference>
<dbReference type="SUPFAM" id="SSF51126">
    <property type="entry name" value="Pectin lyase-like"/>
    <property type="match status" value="1"/>
</dbReference>
<dbReference type="InterPro" id="IPR000743">
    <property type="entry name" value="Glyco_hydro_28"/>
</dbReference>
<evidence type="ECO:0000313" key="5">
    <source>
        <dbReference type="EMBL" id="OEU22184.1"/>
    </source>
</evidence>
<reference evidence="5 6" key="1">
    <citation type="submission" date="2016-09" db="EMBL/GenBank/DDBJ databases">
        <title>Extensive genetic diversity and differential bi-allelic expression allows diatom success in the polar Southern Ocean.</title>
        <authorList>
            <consortium name="DOE Joint Genome Institute"/>
            <person name="Mock T."/>
            <person name="Otillar R.P."/>
            <person name="Strauss J."/>
            <person name="Dupont C."/>
            <person name="Frickenhaus S."/>
            <person name="Maumus F."/>
            <person name="Mcmullan M."/>
            <person name="Sanges R."/>
            <person name="Schmutz J."/>
            <person name="Toseland A."/>
            <person name="Valas R."/>
            <person name="Veluchamy A."/>
            <person name="Ward B.J."/>
            <person name="Allen A."/>
            <person name="Barry K."/>
            <person name="Falciatore A."/>
            <person name="Ferrante M."/>
            <person name="Fortunato A.E."/>
            <person name="Gloeckner G."/>
            <person name="Gruber A."/>
            <person name="Hipkin R."/>
            <person name="Janech M."/>
            <person name="Kroth P."/>
            <person name="Leese F."/>
            <person name="Lindquist E."/>
            <person name="Lyon B.R."/>
            <person name="Martin J."/>
            <person name="Mayer C."/>
            <person name="Parker M."/>
            <person name="Quesneville H."/>
            <person name="Raymond J."/>
            <person name="Uhlig C."/>
            <person name="Valentin K.U."/>
            <person name="Worden A.Z."/>
            <person name="Armbrust E.V."/>
            <person name="Bowler C."/>
            <person name="Green B."/>
            <person name="Moulton V."/>
            <person name="Van Oosterhout C."/>
            <person name="Grigoriev I."/>
        </authorList>
    </citation>
    <scope>NUCLEOTIDE SEQUENCE [LARGE SCALE GENOMIC DNA]</scope>
    <source>
        <strain evidence="5 6">CCMP1102</strain>
    </source>
</reference>
<dbReference type="InParanoid" id="A0A1E7FVN3"/>
<dbReference type="KEGG" id="fcy:FRACYDRAFT_232338"/>
<evidence type="ECO:0000256" key="1">
    <source>
        <dbReference type="ARBA" id="ARBA00008834"/>
    </source>
</evidence>
<dbReference type="PANTHER" id="PTHR31339">
    <property type="entry name" value="PECTIN LYASE-RELATED"/>
    <property type="match status" value="1"/>
</dbReference>
<dbReference type="EMBL" id="KV784353">
    <property type="protein sequence ID" value="OEU22184.1"/>
    <property type="molecule type" value="Genomic_DNA"/>
</dbReference>
<protein>
    <submittedName>
        <fullName evidence="5">Pectin lyase-like protein</fullName>
    </submittedName>
</protein>
<dbReference type="Gene3D" id="2.160.20.10">
    <property type="entry name" value="Single-stranded right-handed beta-helix, Pectin lyase-like"/>
    <property type="match status" value="1"/>
</dbReference>
<proteinExistence type="inferred from homology"/>
<comment type="similarity">
    <text evidence="1 4">Belongs to the glycosyl hydrolase 28 family.</text>
</comment>
<evidence type="ECO:0000256" key="2">
    <source>
        <dbReference type="ARBA" id="ARBA00022801"/>
    </source>
</evidence>
<keyword evidence="2 4" id="KW-0378">Hydrolase</keyword>
<dbReference type="OrthoDB" id="1610090at2759"/>
<dbReference type="InterPro" id="IPR051801">
    <property type="entry name" value="GH28_Enzymes"/>
</dbReference>
<gene>
    <name evidence="5" type="ORF">FRACYDRAFT_232338</name>
</gene>
<keyword evidence="5" id="KW-0456">Lyase</keyword>
<keyword evidence="6" id="KW-1185">Reference proteome</keyword>